<evidence type="ECO:0000259" key="5">
    <source>
        <dbReference type="Pfam" id="PF03727"/>
    </source>
</evidence>
<comment type="pathway">
    <text evidence="2">Carbohydrate metabolism; hexose metabolism.</text>
</comment>
<dbReference type="Gene3D" id="3.40.367.20">
    <property type="match status" value="1"/>
</dbReference>
<sequence>MEWGNFRSSHLPLTEYDHAMDTDSLNPGEQIFEKICSGMYLGEILRRVLLRMAEEAGIFGEEVPPKLKNSFILRTPEMSAMHHDTSSDLRVVGDKLKDILEISNTSLKTRRLVVELCNIVATRGARLAAAGILGIIKKMGKDTPRESGPEKIVVAMDGGLYEHYTEYSKCLENTLVELLGKEMATSIVFKHANDGSGIGAALLAASNSVYVEDK</sequence>
<dbReference type="GO" id="GO:0005524">
    <property type="term" value="F:ATP binding"/>
    <property type="evidence" value="ECO:0007669"/>
    <property type="project" value="UniProtKB-UniRule"/>
</dbReference>
<evidence type="ECO:0000256" key="1">
    <source>
        <dbReference type="ARBA" id="ARBA00004921"/>
    </source>
</evidence>
<reference evidence="7" key="1">
    <citation type="journal article" date="2011" name="Nature">
        <title>Genome sequence and analysis of the tuber crop potato.</title>
        <authorList>
            <consortium name="The Potato Genome Sequencing Consortium"/>
        </authorList>
    </citation>
    <scope>NUCLEOTIDE SEQUENCE [LARGE SCALE GENOMIC DNA]</scope>
    <source>
        <strain evidence="7">cv. DM1-3 516 R44</strain>
    </source>
</reference>
<dbReference type="InterPro" id="IPR043129">
    <property type="entry name" value="ATPase_NBD"/>
</dbReference>
<dbReference type="UniPathway" id="UPA00242"/>
<dbReference type="Pfam" id="PF03727">
    <property type="entry name" value="Hexokinase_2"/>
    <property type="match status" value="1"/>
</dbReference>
<organism evidence="6 7">
    <name type="scientific">Solanum tuberosum</name>
    <name type="common">Potato</name>
    <dbReference type="NCBI Taxonomy" id="4113"/>
    <lineage>
        <taxon>Eukaryota</taxon>
        <taxon>Viridiplantae</taxon>
        <taxon>Streptophyta</taxon>
        <taxon>Embryophyta</taxon>
        <taxon>Tracheophyta</taxon>
        <taxon>Spermatophyta</taxon>
        <taxon>Magnoliopsida</taxon>
        <taxon>eudicotyledons</taxon>
        <taxon>Gunneridae</taxon>
        <taxon>Pentapetalae</taxon>
        <taxon>asterids</taxon>
        <taxon>lamiids</taxon>
        <taxon>Solanales</taxon>
        <taxon>Solanaceae</taxon>
        <taxon>Solanoideae</taxon>
        <taxon>Solaneae</taxon>
        <taxon>Solanum</taxon>
    </lineage>
</organism>
<evidence type="ECO:0000256" key="4">
    <source>
        <dbReference type="RuleBase" id="RU362007"/>
    </source>
</evidence>
<protein>
    <recommendedName>
        <fullName evidence="4">Phosphotransferase</fullName>
        <ecNumber evidence="4">2.7.1.-</ecNumber>
    </recommendedName>
</protein>
<dbReference type="GO" id="GO:0001678">
    <property type="term" value="P:intracellular glucose homeostasis"/>
    <property type="evidence" value="ECO:0007669"/>
    <property type="project" value="InterPro"/>
</dbReference>
<name>M1BDB4_SOLTU</name>
<evidence type="ECO:0000313" key="6">
    <source>
        <dbReference type="EnsemblPlants" id="PGSC0003DMT400042599"/>
    </source>
</evidence>
<dbReference type="GO" id="GO:0006096">
    <property type="term" value="P:glycolytic process"/>
    <property type="evidence" value="ECO:0007669"/>
    <property type="project" value="UniProtKB-KW"/>
</dbReference>
<dbReference type="PROSITE" id="PS51748">
    <property type="entry name" value="HEXOKINASE_2"/>
    <property type="match status" value="1"/>
</dbReference>
<dbReference type="PRINTS" id="PR00475">
    <property type="entry name" value="HEXOKINASE"/>
</dbReference>
<dbReference type="Proteomes" id="UP000011115">
    <property type="component" value="Unassembled WGS sequence"/>
</dbReference>
<dbReference type="AlphaFoldDB" id="M1BDB4"/>
<keyword evidence="4" id="KW-0418">Kinase</keyword>
<dbReference type="PANTHER" id="PTHR19443">
    <property type="entry name" value="HEXOKINASE"/>
    <property type="match status" value="1"/>
</dbReference>
<dbReference type="GO" id="GO:0004396">
    <property type="term" value="F:hexokinase activity"/>
    <property type="evidence" value="ECO:0007669"/>
    <property type="project" value="UniProtKB-UniRule"/>
</dbReference>
<comment type="pathway">
    <text evidence="1">Carbohydrate degradation.</text>
</comment>
<dbReference type="SUPFAM" id="SSF53067">
    <property type="entry name" value="Actin-like ATPase domain"/>
    <property type="match status" value="1"/>
</dbReference>
<dbReference type="HOGENOM" id="CLU_014393_3_0_1"/>
<evidence type="ECO:0000256" key="3">
    <source>
        <dbReference type="ARBA" id="ARBA00023152"/>
    </source>
</evidence>
<evidence type="ECO:0000313" key="7">
    <source>
        <dbReference type="Proteomes" id="UP000011115"/>
    </source>
</evidence>
<proteinExistence type="inferred from homology"/>
<accession>M1BDB4</accession>
<dbReference type="GO" id="GO:0019318">
    <property type="term" value="P:hexose metabolic process"/>
    <property type="evidence" value="ECO:0007669"/>
    <property type="project" value="UniProtKB-UniPathway"/>
</dbReference>
<dbReference type="GO" id="GO:0005536">
    <property type="term" value="F:D-glucose binding"/>
    <property type="evidence" value="ECO:0007669"/>
    <property type="project" value="InterPro"/>
</dbReference>
<dbReference type="Gramene" id="PGSC0003DMT400042599">
    <property type="protein sequence ID" value="PGSC0003DMT400042599"/>
    <property type="gene ID" value="PGSC0003DMG400016521"/>
</dbReference>
<dbReference type="InterPro" id="IPR001312">
    <property type="entry name" value="Hexokinase"/>
</dbReference>
<evidence type="ECO:0000256" key="2">
    <source>
        <dbReference type="ARBA" id="ARBA00005028"/>
    </source>
</evidence>
<keyword evidence="7" id="KW-1185">Reference proteome</keyword>
<dbReference type="EnsemblPlants" id="PGSC0003DMT400042599">
    <property type="protein sequence ID" value="PGSC0003DMT400042599"/>
    <property type="gene ID" value="PGSC0003DMG400016521"/>
</dbReference>
<keyword evidence="4" id="KW-0067">ATP-binding</keyword>
<dbReference type="ExpressionAtlas" id="M1BDB4">
    <property type="expression patterns" value="baseline"/>
</dbReference>
<keyword evidence="4" id="KW-0808">Transferase</keyword>
<comment type="similarity">
    <text evidence="4">Belongs to the hexokinase family.</text>
</comment>
<keyword evidence="3 4" id="KW-0324">Glycolysis</keyword>
<feature type="domain" description="Hexokinase C-terminal" evidence="5">
    <location>
        <begin position="1"/>
        <end position="205"/>
    </location>
</feature>
<dbReference type="EC" id="2.7.1.-" evidence="4"/>
<keyword evidence="4" id="KW-0547">Nucleotide-binding</keyword>
<dbReference type="InterPro" id="IPR022673">
    <property type="entry name" value="Hexokinase_C"/>
</dbReference>
<dbReference type="PANTHER" id="PTHR19443:SF67">
    <property type="entry name" value="HEXOKINASE-2"/>
    <property type="match status" value="1"/>
</dbReference>
<reference evidence="6" key="2">
    <citation type="submission" date="2015-06" db="UniProtKB">
        <authorList>
            <consortium name="EnsemblPlants"/>
        </authorList>
    </citation>
    <scope>IDENTIFICATION</scope>
    <source>
        <strain evidence="6">DM1-3 516 R44</strain>
    </source>
</reference>